<dbReference type="Proteomes" id="UP000774617">
    <property type="component" value="Unassembled WGS sequence"/>
</dbReference>
<dbReference type="Gene3D" id="2.130.10.10">
    <property type="entry name" value="YVTN repeat-like/Quinoprotein amine dehydrogenase"/>
    <property type="match status" value="1"/>
</dbReference>
<dbReference type="PANTHER" id="PTHR10039:SF14">
    <property type="entry name" value="NACHT DOMAIN-CONTAINING PROTEIN"/>
    <property type="match status" value="1"/>
</dbReference>
<dbReference type="InterPro" id="IPR015943">
    <property type="entry name" value="WD40/YVTN_repeat-like_dom_sf"/>
</dbReference>
<dbReference type="PROSITE" id="PS00678">
    <property type="entry name" value="WD_REPEATS_1"/>
    <property type="match status" value="2"/>
</dbReference>
<evidence type="ECO:0000256" key="1">
    <source>
        <dbReference type="ARBA" id="ARBA00022574"/>
    </source>
</evidence>
<evidence type="ECO:0000256" key="3">
    <source>
        <dbReference type="PROSITE-ProRule" id="PRU00221"/>
    </source>
</evidence>
<dbReference type="InterPro" id="IPR056884">
    <property type="entry name" value="NPHP3-like_N"/>
</dbReference>
<evidence type="ECO:0000256" key="2">
    <source>
        <dbReference type="ARBA" id="ARBA00022737"/>
    </source>
</evidence>
<evidence type="ECO:0000259" key="4">
    <source>
        <dbReference type="PROSITE" id="PS50837"/>
    </source>
</evidence>
<dbReference type="InterPro" id="IPR036322">
    <property type="entry name" value="WD40_repeat_dom_sf"/>
</dbReference>
<dbReference type="PANTHER" id="PTHR10039">
    <property type="entry name" value="AMELOGENIN"/>
    <property type="match status" value="1"/>
</dbReference>
<dbReference type="SMART" id="SM00320">
    <property type="entry name" value="WD40"/>
    <property type="match status" value="2"/>
</dbReference>
<feature type="repeat" description="WD" evidence="3">
    <location>
        <begin position="866"/>
        <end position="907"/>
    </location>
</feature>
<keyword evidence="6" id="KW-1185">Reference proteome</keyword>
<feature type="repeat" description="WD" evidence="3">
    <location>
        <begin position="908"/>
        <end position="949"/>
    </location>
</feature>
<name>A0ABQ8G024_9PEZI</name>
<dbReference type="Pfam" id="PF00400">
    <property type="entry name" value="WD40"/>
    <property type="match status" value="2"/>
</dbReference>
<keyword evidence="1 3" id="KW-0853">WD repeat</keyword>
<accession>A0ABQ8G024</accession>
<dbReference type="Pfam" id="PF17100">
    <property type="entry name" value="NACHT_N"/>
    <property type="match status" value="1"/>
</dbReference>
<gene>
    <name evidence="5" type="ORF">B0J12DRAFT_731324</name>
</gene>
<proteinExistence type="predicted"/>
<dbReference type="Pfam" id="PF24883">
    <property type="entry name" value="NPHP3_N"/>
    <property type="match status" value="1"/>
</dbReference>
<dbReference type="InterPro" id="IPR001680">
    <property type="entry name" value="WD40_rpt"/>
</dbReference>
<dbReference type="PROSITE" id="PS50837">
    <property type="entry name" value="NACHT"/>
    <property type="match status" value="1"/>
</dbReference>
<protein>
    <recommendedName>
        <fullName evidence="4">NACHT domain-containing protein</fullName>
    </recommendedName>
</protein>
<comment type="caution">
    <text evidence="5">The sequence shown here is derived from an EMBL/GenBank/DDBJ whole genome shotgun (WGS) entry which is preliminary data.</text>
</comment>
<sequence>MPLLHTAYQQRLWNQAYDQAKANDSKTVDAYEKFLSARYSEKDDSTNVTTQQNCIERNPDKRREQMQKLLQDGLKRIAEEENMKQGMESGIQAVLAVKEVVDKAVQASSEAALAWVGVCFALEILMNPLTEASSNRQGIAYVVSRMDWYLNLSDLLLNENIEAHSQSLRGKLEKIITQLYAKLLLYQMKGVCYYHRGRFAVLVGDLVKHYNWDGELSDIKTAEAAVQQDLDQYNTQSIRTRLSDIAKTAKSQNAKLDSISSAIHEQTKQQKTMHETSEDHKCLRDLRATHPRDDKKRIEDLKGGLLKDSYRWILGNSDFQKWHDGPQSRLLWVKADPGKAKTMLLCGIIDELEKSNTPGLLAYFFCQATDLRINSATAVLRGLVYLLVEQQPSLISHVREKALQKYKRMGRLVGDLYGHSAGRRAEKHLIIDALDECTTDLPKLLDFIAKNSSVSPRVKWIVSSRNWPDIEEHLRQAGDKVKLSLELNEESISAAVSTFIEDRVSGLARRKDYDERTRDDVLKYLASHASDTFLWVALVCKNLENVPRRNVMKKLNNFPPGLDDLYTQMMRQISNSDDANVCKRILASIAIVYRPITTKEMASLIQQLEDIADDRESIQEIISSCGSFLTLREEIVYFVHQPAKDFLLTKPSKETPKGAFDEVFPSGTSDVHSAFFSASLQTMSRTLRRDMYDLRALGYPAEQVSQPDPDPLAASRYACFYWIDHLHDSHPNPSSERATTLRDGGSVDTFLRQKCLYWLESLSLCKDTSKGGRFYGETGGVGPAKANIHQGSSDAVALSKLVQVARRFIMYHKGAIEHSPLQAYASALLFSPAGSLVRRLFKGEEPKWATIKPGVRDAWSACLQTLEGHSSSVRSVAFSHDSTRLASASWDKTIKVWNASSGACLQTLEGHGRSVWSVAFSHDSTRLASASGDRTIKIWDASSGALPADNPNKANASEHIIRHYWLTTLL</sequence>
<evidence type="ECO:0000313" key="5">
    <source>
        <dbReference type="EMBL" id="KAH7038980.1"/>
    </source>
</evidence>
<dbReference type="InterPro" id="IPR007111">
    <property type="entry name" value="NACHT_NTPase"/>
</dbReference>
<dbReference type="InterPro" id="IPR019775">
    <property type="entry name" value="WD40_repeat_CS"/>
</dbReference>
<keyword evidence="2" id="KW-0677">Repeat</keyword>
<dbReference type="PROSITE" id="PS50294">
    <property type="entry name" value="WD_REPEATS_REGION"/>
    <property type="match status" value="2"/>
</dbReference>
<dbReference type="PROSITE" id="PS50082">
    <property type="entry name" value="WD_REPEATS_2"/>
    <property type="match status" value="2"/>
</dbReference>
<evidence type="ECO:0000313" key="6">
    <source>
        <dbReference type="Proteomes" id="UP000774617"/>
    </source>
</evidence>
<dbReference type="EMBL" id="JAGTJR010000031">
    <property type="protein sequence ID" value="KAH7038980.1"/>
    <property type="molecule type" value="Genomic_DNA"/>
</dbReference>
<dbReference type="InterPro" id="IPR031359">
    <property type="entry name" value="NACHT_N"/>
</dbReference>
<dbReference type="SUPFAM" id="SSF50978">
    <property type="entry name" value="WD40 repeat-like"/>
    <property type="match status" value="1"/>
</dbReference>
<reference evidence="5 6" key="1">
    <citation type="journal article" date="2021" name="Nat. Commun.">
        <title>Genetic determinants of endophytism in the Arabidopsis root mycobiome.</title>
        <authorList>
            <person name="Mesny F."/>
            <person name="Miyauchi S."/>
            <person name="Thiergart T."/>
            <person name="Pickel B."/>
            <person name="Atanasova L."/>
            <person name="Karlsson M."/>
            <person name="Huettel B."/>
            <person name="Barry K.W."/>
            <person name="Haridas S."/>
            <person name="Chen C."/>
            <person name="Bauer D."/>
            <person name="Andreopoulos W."/>
            <person name="Pangilinan J."/>
            <person name="LaButti K."/>
            <person name="Riley R."/>
            <person name="Lipzen A."/>
            <person name="Clum A."/>
            <person name="Drula E."/>
            <person name="Henrissat B."/>
            <person name="Kohler A."/>
            <person name="Grigoriev I.V."/>
            <person name="Martin F.M."/>
            <person name="Hacquard S."/>
        </authorList>
    </citation>
    <scope>NUCLEOTIDE SEQUENCE [LARGE SCALE GENOMIC DNA]</scope>
    <source>
        <strain evidence="5 6">MPI-SDFR-AT-0080</strain>
    </source>
</reference>
<feature type="domain" description="NACHT" evidence="4">
    <location>
        <begin position="329"/>
        <end position="540"/>
    </location>
</feature>
<organism evidence="5 6">
    <name type="scientific">Macrophomina phaseolina</name>
    <dbReference type="NCBI Taxonomy" id="35725"/>
    <lineage>
        <taxon>Eukaryota</taxon>
        <taxon>Fungi</taxon>
        <taxon>Dikarya</taxon>
        <taxon>Ascomycota</taxon>
        <taxon>Pezizomycotina</taxon>
        <taxon>Dothideomycetes</taxon>
        <taxon>Dothideomycetes incertae sedis</taxon>
        <taxon>Botryosphaeriales</taxon>
        <taxon>Botryosphaeriaceae</taxon>
        <taxon>Macrophomina</taxon>
    </lineage>
</organism>